<dbReference type="Gene3D" id="2.170.120.30">
    <property type="match status" value="2"/>
</dbReference>
<dbReference type="InterPro" id="IPR053154">
    <property type="entry name" value="c-di-AMP_regulator"/>
</dbReference>
<dbReference type="PANTHER" id="PTHR37804">
    <property type="entry name" value="CDAA REGULATORY PROTEIN CDAR"/>
    <property type="match status" value="1"/>
</dbReference>
<dbReference type="STRING" id="1304284.L21TH_2286"/>
<accession>R1CSG1</accession>
<dbReference type="AlphaFoldDB" id="R1CSG1"/>
<proteinExistence type="predicted"/>
<reference evidence="1 2" key="1">
    <citation type="journal article" date="2015" name="Geomicrobiol. J.">
        <title>Caldisalinibacter kiritimatiensis gen. nov., sp. nov., a moderately thermohalophilic thiosulfate-reducing bacterium from a hypersaline microbial mat.</title>
        <authorList>
            <person name="Ben Hania W."/>
            <person name="Joseph M."/>
            <person name="Fiebig A."/>
            <person name="Bunk B."/>
            <person name="Klenk H.-P."/>
            <person name="Fardeau M.-L."/>
            <person name="Spring S."/>
        </authorList>
    </citation>
    <scope>NUCLEOTIDE SEQUENCE [LARGE SCALE GENOMIC DNA]</scope>
    <source>
        <strain evidence="1 2">L21-TH-D2</strain>
    </source>
</reference>
<evidence type="ECO:0000313" key="2">
    <source>
        <dbReference type="Proteomes" id="UP000013378"/>
    </source>
</evidence>
<name>R1CSG1_9FIRM</name>
<organism evidence="1 2">
    <name type="scientific">Caldisalinibacter kiritimatiensis</name>
    <dbReference type="NCBI Taxonomy" id="1304284"/>
    <lineage>
        <taxon>Bacteria</taxon>
        <taxon>Bacillati</taxon>
        <taxon>Bacillota</taxon>
        <taxon>Tissierellia</taxon>
        <taxon>Tissierellales</taxon>
        <taxon>Thermohalobacteraceae</taxon>
        <taxon>Caldisalinibacter</taxon>
    </lineage>
</organism>
<protein>
    <submittedName>
        <fullName evidence="1">Putative secreted protein</fullName>
    </submittedName>
</protein>
<dbReference type="eggNOG" id="COG4856">
    <property type="taxonomic scope" value="Bacteria"/>
</dbReference>
<gene>
    <name evidence="1" type="ORF">L21TH_2286</name>
</gene>
<keyword evidence="2" id="KW-1185">Reference proteome</keyword>
<evidence type="ECO:0000313" key="1">
    <source>
        <dbReference type="EMBL" id="EOC99643.1"/>
    </source>
</evidence>
<comment type="caution">
    <text evidence="1">The sequence shown here is derived from an EMBL/GenBank/DDBJ whole genome shotgun (WGS) entry which is preliminary data.</text>
</comment>
<dbReference type="Proteomes" id="UP000013378">
    <property type="component" value="Unassembled WGS sequence"/>
</dbReference>
<dbReference type="Pfam" id="PF07949">
    <property type="entry name" value="YbbR"/>
    <property type="match status" value="3"/>
</dbReference>
<dbReference type="PANTHER" id="PTHR37804:SF1">
    <property type="entry name" value="CDAA REGULATORY PROTEIN CDAR"/>
    <property type="match status" value="1"/>
</dbReference>
<sequence length="390" mass="43253">MSEMNPQIDKEIKNVKVDILNLESVEQSGLVLMDPKEATIDVKVTGRRNDLVNITNTDIIAQVDVRGYSEGVNKVPVEVKGPDELEIIDFTPKQILFKFDQIIQKQLPVTIKTIGKVADSYSLGKFQLSPSSVIVKGPRSWVNSVNTVTITVDVNELSSDLNTSLPLKPINDKGEEVGTVEVNPNVVNVNVPILPVKIVSVEPQLKGEPLKDFKITSVIVNPTVVKIKGRKEVLDKIESIKTQPVDISYTISNIKREIPLQIPQGVEVIGDAQNPVVRVGIEEILDKEIKINVEDISLRNKQDNLGVEIIEPLQEISVNVKGIESKIQNLSSEDISLYLDLEGLTKGEYEVSIKNESIYGIDDININPKKLKIVLKNVTDEEENQTENDS</sequence>
<dbReference type="Gene3D" id="2.170.120.40">
    <property type="entry name" value="YbbR-like domain"/>
    <property type="match status" value="2"/>
</dbReference>
<dbReference type="EMBL" id="ARZA01000256">
    <property type="protein sequence ID" value="EOC99643.1"/>
    <property type="molecule type" value="Genomic_DNA"/>
</dbReference>
<dbReference type="InterPro" id="IPR012505">
    <property type="entry name" value="YbbR"/>
</dbReference>